<dbReference type="EMBL" id="WVTI01000001">
    <property type="protein sequence ID" value="MXS24591.1"/>
    <property type="molecule type" value="Genomic_DNA"/>
</dbReference>
<keyword evidence="1" id="KW-0732">Signal</keyword>
<feature type="signal peptide" evidence="1">
    <location>
        <begin position="1"/>
        <end position="23"/>
    </location>
</feature>
<protein>
    <recommendedName>
        <fullName evidence="4">MucBP domain-containing protein</fullName>
    </recommendedName>
</protein>
<accession>A0A6I4XFK0</accession>
<proteinExistence type="predicted"/>
<dbReference type="Proteomes" id="UP000439965">
    <property type="component" value="Unassembled WGS sequence"/>
</dbReference>
<sequence>MKKWFLVAMLFICSVFVSTQKAAAQTEGSITDSSYYRNALTEKIPADHAFIMRNGESTTIEKVSGVVNSERIVTGINSVKESAALIRNVGYYQGHPVNVKVTVKMLEPSGADMLITKNEFLRLKIWANGTSEITYEFLDDKMQPIQLKTTFNEMGLNKWKDIRIPQAATAIEHIFAAPDSTIQYSEDEQGTLTLKGQGNADNWSDDACKLAITTKSISKFQFIVKNNDTRSSIAGISELKYLSVFFPAVEFPYAYPQTLATQNIENNEVITRFQQTVPYTETNNSRTTLSYRIENPDQNQFQLKGVEIKDFSGTDRTNWFDQTIDDEGNLLVHAKASTLKNRAFYDNSYQFIIHHTFTGSAEQPVDPALIENDCFQLQPILYEDIGDGEQLIGKLSASIYYYNEVKIKFVDENNQPLLDSGEIRGLITHSVDLSSFYPTITGYYPIREEKDHIIVMPDSQEVFHRYKKGVPLLFTLKDRQQRIVIPRFSKEVKLSYDLSHDSHQSVQVVAQYGEKKQVLRNYDVGNTQTEDSVVFEVPEEWLNKEVKLYLENKEGDQSAAETRVFVPESGPRLQVPAVLSFGTHPIPAFNQYLFAESQPIKVEDNSRLEKSKWTVKVKIDTPLKNSQQQELRDALIFVDKTGDILLSDKAQPVWEGSGSATLAENRLKLLLRPTDHVGEYHGSLVWMFEDAPQ</sequence>
<reference evidence="2 3" key="1">
    <citation type="submission" date="2019-04" db="EMBL/GenBank/DDBJ databases">
        <title>Step-wise assembly of the neonatal virome modulated by breast feeding.</title>
        <authorList>
            <person name="Liang G."/>
            <person name="Bushman F."/>
        </authorList>
    </citation>
    <scope>NUCLEOTIDE SEQUENCE [LARGE SCALE GENOMIC DNA]</scope>
    <source>
        <strain evidence="2 3">E3404</strain>
    </source>
</reference>
<dbReference type="AlphaFoldDB" id="A0A6I4XFK0"/>
<dbReference type="RefSeq" id="WP_160805683.1">
    <property type="nucleotide sequence ID" value="NZ_WVTI01000001.1"/>
</dbReference>
<comment type="caution">
    <text evidence="2">The sequence shown here is derived from an EMBL/GenBank/DDBJ whole genome shotgun (WGS) entry which is preliminary data.</text>
</comment>
<evidence type="ECO:0000256" key="1">
    <source>
        <dbReference type="SAM" id="SignalP"/>
    </source>
</evidence>
<organism evidence="2 3">
    <name type="scientific">Enterococcus gallinarum</name>
    <dbReference type="NCBI Taxonomy" id="1353"/>
    <lineage>
        <taxon>Bacteria</taxon>
        <taxon>Bacillati</taxon>
        <taxon>Bacillota</taxon>
        <taxon>Bacilli</taxon>
        <taxon>Lactobacillales</taxon>
        <taxon>Enterococcaceae</taxon>
        <taxon>Enterococcus</taxon>
    </lineage>
</organism>
<evidence type="ECO:0008006" key="4">
    <source>
        <dbReference type="Google" id="ProtNLM"/>
    </source>
</evidence>
<evidence type="ECO:0000313" key="2">
    <source>
        <dbReference type="EMBL" id="MXS24591.1"/>
    </source>
</evidence>
<feature type="chain" id="PRO_5039171976" description="MucBP domain-containing protein" evidence="1">
    <location>
        <begin position="24"/>
        <end position="693"/>
    </location>
</feature>
<evidence type="ECO:0000313" key="3">
    <source>
        <dbReference type="Proteomes" id="UP000439965"/>
    </source>
</evidence>
<name>A0A6I4XFK0_ENTGA</name>
<gene>
    <name evidence="2" type="ORF">GTI89_00610</name>
</gene>